<dbReference type="Pfam" id="PF13344">
    <property type="entry name" value="Hydrolase_6"/>
    <property type="match status" value="1"/>
</dbReference>
<dbReference type="Gene3D" id="3.40.50.1000">
    <property type="entry name" value="HAD superfamily/HAD-like"/>
    <property type="match status" value="2"/>
</dbReference>
<dbReference type="PANTHER" id="PTHR14269">
    <property type="entry name" value="CDP-DIACYLGLYCEROL--GLYCEROL-3-PHOSPHATE 3-PHOSPHATIDYLTRANSFERASE-RELATED"/>
    <property type="match status" value="1"/>
</dbReference>
<evidence type="ECO:0000313" key="2">
    <source>
        <dbReference type="Proteomes" id="UP000018144"/>
    </source>
</evidence>
<organism evidence="1 2">
    <name type="scientific">Pyronema omphalodes (strain CBS 100304)</name>
    <name type="common">Pyronema confluens</name>
    <dbReference type="NCBI Taxonomy" id="1076935"/>
    <lineage>
        <taxon>Eukaryota</taxon>
        <taxon>Fungi</taxon>
        <taxon>Dikarya</taxon>
        <taxon>Ascomycota</taxon>
        <taxon>Pezizomycotina</taxon>
        <taxon>Pezizomycetes</taxon>
        <taxon>Pezizales</taxon>
        <taxon>Pyronemataceae</taxon>
        <taxon>Pyronema</taxon>
    </lineage>
</organism>
<proteinExistence type="predicted"/>
<dbReference type="InterPro" id="IPR036412">
    <property type="entry name" value="HAD-like_sf"/>
</dbReference>
<evidence type="ECO:0000313" key="1">
    <source>
        <dbReference type="EMBL" id="CCX34434.1"/>
    </source>
</evidence>
<dbReference type="NCBIfam" id="TIGR01460">
    <property type="entry name" value="HAD-SF-IIA"/>
    <property type="match status" value="1"/>
</dbReference>
<dbReference type="Pfam" id="PF13242">
    <property type="entry name" value="Hydrolase_like"/>
    <property type="match status" value="1"/>
</dbReference>
<dbReference type="OrthoDB" id="10251048at2759"/>
<sequence length="365" mass="40221">MSLLATSLRPCGQMRLVSSSLRRFKTTVNTPKAPPAFAFAFDIDGVLLHGSTPLPGAKKTLDYLNHNKIEYLLLTNGGGLSEAHRVQELSRLLDVPLSTQQFVQSHTPFQRHASSIPRVLVVGGKKDNCRHVASGYGFKDVIIPADVIHTHPAASPFSEAGAYENIGRTLKGGEKVDAIMVYNDPRDWGSDLQVVVDVLLSKDGEIGTRRSTKEVLEQGHVPIYFSNPDLWWANEYSLPRLGQGGFRAALEGVWRAVTGGELKAETIGKPHTETYRYAEEVLMRWRKERTGDAEIKRVYMVGDNPASDIRGANGFTQGKAEWVSCLLRTGVFRDGEDDAGAHHIADNVANAVMWAVEREKNMGTI</sequence>
<dbReference type="STRING" id="1076935.U4LS71"/>
<dbReference type="InterPro" id="IPR050324">
    <property type="entry name" value="CDP-alcohol_PTase-I"/>
</dbReference>
<dbReference type="NCBIfam" id="TIGR01456">
    <property type="entry name" value="CECR5"/>
    <property type="match status" value="1"/>
</dbReference>
<dbReference type="GO" id="GO:0046474">
    <property type="term" value="P:glycerophospholipid biosynthetic process"/>
    <property type="evidence" value="ECO:0007669"/>
    <property type="project" value="TreeGrafter"/>
</dbReference>
<dbReference type="AlphaFoldDB" id="U4LS71"/>
<keyword evidence="2" id="KW-1185">Reference proteome</keyword>
<dbReference type="SUPFAM" id="SSF56784">
    <property type="entry name" value="HAD-like"/>
    <property type="match status" value="1"/>
</dbReference>
<dbReference type="InterPro" id="IPR006353">
    <property type="entry name" value="HAD-SF_hydro_IIA_CECR5"/>
</dbReference>
<accession>U4LS71</accession>
<name>U4LS71_PYROM</name>
<dbReference type="eggNOG" id="KOG1618">
    <property type="taxonomic scope" value="Eukaryota"/>
</dbReference>
<reference evidence="1 2" key="1">
    <citation type="journal article" date="2013" name="PLoS Genet.">
        <title>The genome and development-dependent transcriptomes of Pyronema confluens: a window into fungal evolution.</title>
        <authorList>
            <person name="Traeger S."/>
            <person name="Altegoer F."/>
            <person name="Freitag M."/>
            <person name="Gabaldon T."/>
            <person name="Kempken F."/>
            <person name="Kumar A."/>
            <person name="Marcet-Houben M."/>
            <person name="Poggeler S."/>
            <person name="Stajich J.E."/>
            <person name="Nowrousian M."/>
        </authorList>
    </citation>
    <scope>NUCLEOTIDE SEQUENCE [LARGE SCALE GENOMIC DNA]</scope>
    <source>
        <strain evidence="2">CBS 100304</strain>
        <tissue evidence="1">Vegetative mycelium</tissue>
    </source>
</reference>
<keyword evidence="1" id="KW-0808">Transferase</keyword>
<dbReference type="GO" id="GO:0016740">
    <property type="term" value="F:transferase activity"/>
    <property type="evidence" value="ECO:0007669"/>
    <property type="project" value="UniProtKB-KW"/>
</dbReference>
<dbReference type="Proteomes" id="UP000018144">
    <property type="component" value="Unassembled WGS sequence"/>
</dbReference>
<protein>
    <submittedName>
        <fullName evidence="1">Similar to Uncharacterized CDP-alcohol phosphatidyltransferase class-I family protein C22A12.08c acc. no. O13899</fullName>
    </submittedName>
</protein>
<dbReference type="InterPro" id="IPR023214">
    <property type="entry name" value="HAD_sf"/>
</dbReference>
<dbReference type="OMA" id="HDKRMLV"/>
<dbReference type="GO" id="GO:0005739">
    <property type="term" value="C:mitochondrion"/>
    <property type="evidence" value="ECO:0007669"/>
    <property type="project" value="TreeGrafter"/>
</dbReference>
<dbReference type="EMBL" id="HF936538">
    <property type="protein sequence ID" value="CCX34434.1"/>
    <property type="molecule type" value="Genomic_DNA"/>
</dbReference>
<dbReference type="InterPro" id="IPR006357">
    <property type="entry name" value="HAD-SF_hydro_IIA"/>
</dbReference>
<dbReference type="PANTHER" id="PTHR14269:SF57">
    <property type="entry name" value="SUPERFAMILY HYDROLASE, PUTATIVE (AFU_ORTHOLOGUE AFUA_2G02580)-RELATED"/>
    <property type="match status" value="1"/>
</dbReference>
<gene>
    <name evidence="1" type="ORF">PCON_03698</name>
</gene>